<organism evidence="1 2">
    <name type="scientific">Planomonospora alba</name>
    <dbReference type="NCBI Taxonomy" id="161354"/>
    <lineage>
        <taxon>Bacteria</taxon>
        <taxon>Bacillati</taxon>
        <taxon>Actinomycetota</taxon>
        <taxon>Actinomycetes</taxon>
        <taxon>Streptosporangiales</taxon>
        <taxon>Streptosporangiaceae</taxon>
        <taxon>Planomonospora</taxon>
    </lineage>
</organism>
<name>A0ABP6N048_9ACTN</name>
<dbReference type="Proteomes" id="UP001500320">
    <property type="component" value="Unassembled WGS sequence"/>
</dbReference>
<dbReference type="EMBL" id="BAAAUT010000015">
    <property type="protein sequence ID" value="GAA3132172.1"/>
    <property type="molecule type" value="Genomic_DNA"/>
</dbReference>
<keyword evidence="2" id="KW-1185">Reference proteome</keyword>
<evidence type="ECO:0000313" key="1">
    <source>
        <dbReference type="EMBL" id="GAA3132172.1"/>
    </source>
</evidence>
<evidence type="ECO:0000313" key="2">
    <source>
        <dbReference type="Proteomes" id="UP001500320"/>
    </source>
</evidence>
<accession>A0ABP6N048</accession>
<protein>
    <submittedName>
        <fullName evidence="1">Uncharacterized protein</fullName>
    </submittedName>
</protein>
<sequence length="92" mass="10071">MKRSPEPPEVSAWAGAGTAAAARAVTAAATKVRRRSLCTGFSTVRGMLSETTYRKLSFKFSRIVGPRDRPVNGVPEIPLMRPYRAPPRARQT</sequence>
<gene>
    <name evidence="1" type="ORF">GCM10010466_23530</name>
</gene>
<comment type="caution">
    <text evidence="1">The sequence shown here is derived from an EMBL/GenBank/DDBJ whole genome shotgun (WGS) entry which is preliminary data.</text>
</comment>
<reference evidence="2" key="1">
    <citation type="journal article" date="2019" name="Int. J. Syst. Evol. Microbiol.">
        <title>The Global Catalogue of Microorganisms (GCM) 10K type strain sequencing project: providing services to taxonomists for standard genome sequencing and annotation.</title>
        <authorList>
            <consortium name="The Broad Institute Genomics Platform"/>
            <consortium name="The Broad Institute Genome Sequencing Center for Infectious Disease"/>
            <person name="Wu L."/>
            <person name="Ma J."/>
        </authorList>
    </citation>
    <scope>NUCLEOTIDE SEQUENCE [LARGE SCALE GENOMIC DNA]</scope>
    <source>
        <strain evidence="2">JCM 9373</strain>
    </source>
</reference>
<proteinExistence type="predicted"/>